<dbReference type="OrthoDB" id="9804315at2"/>
<dbReference type="Proteomes" id="UP000018296">
    <property type="component" value="Unassembled WGS sequence"/>
</dbReference>
<dbReference type="GO" id="GO:0005829">
    <property type="term" value="C:cytosol"/>
    <property type="evidence" value="ECO:0007669"/>
    <property type="project" value="TreeGrafter"/>
</dbReference>
<dbReference type="InterPro" id="IPR024072">
    <property type="entry name" value="DHFR-like_dom_sf"/>
</dbReference>
<keyword evidence="4 8" id="KW-0554">One-carbon metabolism</keyword>
<comment type="pathway">
    <text evidence="1 8">Cofactor biosynthesis; tetrahydrofolate biosynthesis; 5,6,7,8-tetrahydrofolate from 7,8-dihydrofolate: step 1/1.</text>
</comment>
<organism evidence="11 12">
    <name type="scientific">Sporolactobacillus laevolacticus DSM 442</name>
    <dbReference type="NCBI Taxonomy" id="1395513"/>
    <lineage>
        <taxon>Bacteria</taxon>
        <taxon>Bacillati</taxon>
        <taxon>Bacillota</taxon>
        <taxon>Bacilli</taxon>
        <taxon>Bacillales</taxon>
        <taxon>Sporolactobacillaceae</taxon>
        <taxon>Sporolactobacillus</taxon>
    </lineage>
</organism>
<dbReference type="InterPro" id="IPR012259">
    <property type="entry name" value="DHFR"/>
</dbReference>
<dbReference type="Gene3D" id="3.40.430.10">
    <property type="entry name" value="Dihydrofolate Reductase, subunit A"/>
    <property type="match status" value="1"/>
</dbReference>
<dbReference type="InterPro" id="IPR017925">
    <property type="entry name" value="DHFR_CS"/>
</dbReference>
<keyword evidence="5 8" id="KW-0521">NADP</keyword>
<dbReference type="PRINTS" id="PR00070">
    <property type="entry name" value="DHFR"/>
</dbReference>
<name>V6IXN7_9BACL</name>
<dbReference type="PANTHER" id="PTHR48069:SF3">
    <property type="entry name" value="DIHYDROFOLATE REDUCTASE"/>
    <property type="match status" value="1"/>
</dbReference>
<dbReference type="RefSeq" id="WP_023509971.1">
    <property type="nucleotide sequence ID" value="NZ_AWTC01000006.1"/>
</dbReference>
<dbReference type="GO" id="GO:0046655">
    <property type="term" value="P:folic acid metabolic process"/>
    <property type="evidence" value="ECO:0007669"/>
    <property type="project" value="TreeGrafter"/>
</dbReference>
<keyword evidence="6 8" id="KW-0560">Oxidoreductase</keyword>
<dbReference type="PIRSF" id="PIRSF000194">
    <property type="entry name" value="DHFR"/>
    <property type="match status" value="1"/>
</dbReference>
<evidence type="ECO:0000313" key="12">
    <source>
        <dbReference type="Proteomes" id="UP000018296"/>
    </source>
</evidence>
<dbReference type="GO" id="GO:0006730">
    <property type="term" value="P:one-carbon metabolic process"/>
    <property type="evidence" value="ECO:0007669"/>
    <property type="project" value="UniProtKB-KW"/>
</dbReference>
<dbReference type="FunFam" id="3.40.430.10:FF:000001">
    <property type="entry name" value="Dihydrofolate reductase"/>
    <property type="match status" value="1"/>
</dbReference>
<dbReference type="SUPFAM" id="SSF53597">
    <property type="entry name" value="Dihydrofolate reductase-like"/>
    <property type="match status" value="1"/>
</dbReference>
<dbReference type="PROSITE" id="PS00075">
    <property type="entry name" value="DHFR_1"/>
    <property type="match status" value="1"/>
</dbReference>
<dbReference type="GO" id="GO:0046452">
    <property type="term" value="P:dihydrofolate metabolic process"/>
    <property type="evidence" value="ECO:0007669"/>
    <property type="project" value="TreeGrafter"/>
</dbReference>
<evidence type="ECO:0000256" key="7">
    <source>
        <dbReference type="ARBA" id="ARBA00025067"/>
    </source>
</evidence>
<comment type="caution">
    <text evidence="11">The sequence shown here is derived from an EMBL/GenBank/DDBJ whole genome shotgun (WGS) entry which is preliminary data.</text>
</comment>
<gene>
    <name evidence="11" type="ORF">P343_08540</name>
</gene>
<dbReference type="EMBL" id="AWTC01000006">
    <property type="protein sequence ID" value="EST12127.1"/>
    <property type="molecule type" value="Genomic_DNA"/>
</dbReference>
<comment type="similarity">
    <text evidence="2 8 9">Belongs to the dihydrofolate reductase family.</text>
</comment>
<evidence type="ECO:0000256" key="2">
    <source>
        <dbReference type="ARBA" id="ARBA00009539"/>
    </source>
</evidence>
<dbReference type="PANTHER" id="PTHR48069">
    <property type="entry name" value="DIHYDROFOLATE REDUCTASE"/>
    <property type="match status" value="1"/>
</dbReference>
<dbReference type="GO" id="GO:0070401">
    <property type="term" value="F:NADP+ binding"/>
    <property type="evidence" value="ECO:0007669"/>
    <property type="project" value="UniProtKB-ARBA"/>
</dbReference>
<proteinExistence type="inferred from homology"/>
<evidence type="ECO:0000256" key="4">
    <source>
        <dbReference type="ARBA" id="ARBA00022563"/>
    </source>
</evidence>
<dbReference type="PATRIC" id="fig|1395513.3.peg.1731"/>
<reference evidence="11 12" key="1">
    <citation type="journal article" date="2013" name="Genome Announc.">
        <title>Genome Sequence of Sporolactobacillus laevolacticus DSM442, an Efficient Polymer-Grade D-Lactate Producer from Agricultural Waste Cottonseed as a Nitrogen Source.</title>
        <authorList>
            <person name="Wang H."/>
            <person name="Wang L."/>
            <person name="Ju J."/>
            <person name="Yu B."/>
            <person name="Ma Y."/>
        </authorList>
    </citation>
    <scope>NUCLEOTIDE SEQUENCE [LARGE SCALE GENOMIC DNA]</scope>
    <source>
        <strain evidence="11 12">DSM 442</strain>
    </source>
</reference>
<dbReference type="CDD" id="cd00209">
    <property type="entry name" value="DHFR"/>
    <property type="match status" value="1"/>
</dbReference>
<evidence type="ECO:0000256" key="8">
    <source>
        <dbReference type="PIRNR" id="PIRNR000194"/>
    </source>
</evidence>
<evidence type="ECO:0000256" key="6">
    <source>
        <dbReference type="ARBA" id="ARBA00023002"/>
    </source>
</evidence>
<dbReference type="GO" id="GO:0004146">
    <property type="term" value="F:dihydrofolate reductase activity"/>
    <property type="evidence" value="ECO:0007669"/>
    <property type="project" value="UniProtKB-EC"/>
</dbReference>
<comment type="function">
    <text evidence="7 8">Key enzyme in folate metabolism. Catalyzes an essential reaction for de novo glycine and purine synthesis, and for DNA precursor synthesis.</text>
</comment>
<dbReference type="EC" id="1.5.1.3" evidence="3 8"/>
<dbReference type="UniPathway" id="UPA00077">
    <property type="reaction ID" value="UER00158"/>
</dbReference>
<dbReference type="PROSITE" id="PS51330">
    <property type="entry name" value="DHFR_2"/>
    <property type="match status" value="1"/>
</dbReference>
<dbReference type="eggNOG" id="COG0262">
    <property type="taxonomic scope" value="Bacteria"/>
</dbReference>
<evidence type="ECO:0000256" key="3">
    <source>
        <dbReference type="ARBA" id="ARBA00012856"/>
    </source>
</evidence>
<dbReference type="STRING" id="1395513.P343_08540"/>
<dbReference type="InterPro" id="IPR001796">
    <property type="entry name" value="DHFR_dom"/>
</dbReference>
<dbReference type="Pfam" id="PF00186">
    <property type="entry name" value="DHFR_1"/>
    <property type="match status" value="1"/>
</dbReference>
<feature type="domain" description="DHFR" evidence="10">
    <location>
        <begin position="1"/>
        <end position="160"/>
    </location>
</feature>
<evidence type="ECO:0000256" key="1">
    <source>
        <dbReference type="ARBA" id="ARBA00004903"/>
    </source>
</evidence>
<sequence>MISCLLAMDQNQLIGRDNALPWHLPDDLRYFKQKTLGHSIIMGRKTFDSIGKALPGRRNIVLTHNPDFTKSHVDRFSSVDEFLKSGQSYGHECFVIGGARIFEAFLPFTDRLYITHIEAEFDGDTYFSGFNPEEWRLVSCTSGKLDQKNIFPHSFCVYERA</sequence>
<evidence type="ECO:0000259" key="10">
    <source>
        <dbReference type="PROSITE" id="PS51330"/>
    </source>
</evidence>
<evidence type="ECO:0000256" key="9">
    <source>
        <dbReference type="RuleBase" id="RU004474"/>
    </source>
</evidence>
<dbReference type="GO" id="GO:0046654">
    <property type="term" value="P:tetrahydrofolate biosynthetic process"/>
    <property type="evidence" value="ECO:0007669"/>
    <property type="project" value="UniProtKB-UniPathway"/>
</dbReference>
<comment type="catalytic activity">
    <reaction evidence="8">
        <text>(6S)-5,6,7,8-tetrahydrofolate + NADP(+) = 7,8-dihydrofolate + NADPH + H(+)</text>
        <dbReference type="Rhea" id="RHEA:15009"/>
        <dbReference type="ChEBI" id="CHEBI:15378"/>
        <dbReference type="ChEBI" id="CHEBI:57451"/>
        <dbReference type="ChEBI" id="CHEBI:57453"/>
        <dbReference type="ChEBI" id="CHEBI:57783"/>
        <dbReference type="ChEBI" id="CHEBI:58349"/>
        <dbReference type="EC" id="1.5.1.3"/>
    </reaction>
</comment>
<dbReference type="AlphaFoldDB" id="V6IXN7"/>
<keyword evidence="12" id="KW-1185">Reference proteome</keyword>
<protein>
    <recommendedName>
        <fullName evidence="3 8">Dihydrofolate reductase</fullName>
        <ecNumber evidence="3 8">1.5.1.3</ecNumber>
    </recommendedName>
</protein>
<evidence type="ECO:0000256" key="5">
    <source>
        <dbReference type="ARBA" id="ARBA00022857"/>
    </source>
</evidence>
<evidence type="ECO:0000313" key="11">
    <source>
        <dbReference type="EMBL" id="EST12127.1"/>
    </source>
</evidence>
<accession>V6IXN7</accession>